<name>A0AAN6TKC2_9PEZI</name>
<dbReference type="Proteomes" id="UP001302812">
    <property type="component" value="Unassembled WGS sequence"/>
</dbReference>
<sequence length="561" mass="62274">MADNVGIPCPNGASLHDIIIVGAGPCGLAVAARLREQSPAAIFTDEEHRRFHWIRRHGKQMALKHVKNGRVSFASDSTQHEYNMVVLDADHDNWMGRWNHLFSAFDIKHLRSPMFWHVDPHDRDSLLSKAYEQGRENELMEIRGCVGKEVSKHMKKKRSKYIGGKGDSRVPINERDRNDYFNPPQTLFCDHCSEVVGRYGLQAEGLVRKERVLDISFGVVPGISSAGEKLFTLQTDKGIRYSQVVVLAVGPGNQPCIPHVPGDLKLDTQQTIPQACHAMRIRQFPDEIVKRRIAAGRKTNVLIVGGGLTSAQLADLAIRKGVGRVWLVMRGPLRVKPFDVDLVWMGKFRNVEQSRFWQADSDEERLALLKQARGGGSITPHYSRILKQHVASGKLRLLEHTTLADARFEAGDEGGRTGGQGVWRVKTEPEVECLPAMDYIYFATGVETNFRTLPYLQSMLKSHPIDGYGGFPCLNDELMWTDEVPLFVAGRLAALRLGPSAPNLGGARLAAERIAWGIEEVMRKAGGLDQGGGRRDRAEKELLGYVTGSGGMFASLSEVSS</sequence>
<dbReference type="Gene3D" id="3.50.50.60">
    <property type="entry name" value="FAD/NAD(P)-binding domain"/>
    <property type="match status" value="2"/>
</dbReference>
<reference evidence="1" key="1">
    <citation type="journal article" date="2023" name="Mol. Phylogenet. Evol.">
        <title>Genome-scale phylogeny and comparative genomics of the fungal order Sordariales.</title>
        <authorList>
            <person name="Hensen N."/>
            <person name="Bonometti L."/>
            <person name="Westerberg I."/>
            <person name="Brannstrom I.O."/>
            <person name="Guillou S."/>
            <person name="Cros-Aarteil S."/>
            <person name="Calhoun S."/>
            <person name="Haridas S."/>
            <person name="Kuo A."/>
            <person name="Mondo S."/>
            <person name="Pangilinan J."/>
            <person name="Riley R."/>
            <person name="LaButti K."/>
            <person name="Andreopoulos B."/>
            <person name="Lipzen A."/>
            <person name="Chen C."/>
            <person name="Yan M."/>
            <person name="Daum C."/>
            <person name="Ng V."/>
            <person name="Clum A."/>
            <person name="Steindorff A."/>
            <person name="Ohm R.A."/>
            <person name="Martin F."/>
            <person name="Silar P."/>
            <person name="Natvig D.O."/>
            <person name="Lalanne C."/>
            <person name="Gautier V."/>
            <person name="Ament-Velasquez S.L."/>
            <person name="Kruys A."/>
            <person name="Hutchinson M.I."/>
            <person name="Powell A.J."/>
            <person name="Barry K."/>
            <person name="Miller A.N."/>
            <person name="Grigoriev I.V."/>
            <person name="Debuchy R."/>
            <person name="Gladieux P."/>
            <person name="Hiltunen Thoren M."/>
            <person name="Johannesson H."/>
        </authorList>
    </citation>
    <scope>NUCLEOTIDE SEQUENCE</scope>
    <source>
        <strain evidence="1">CBS 508.74</strain>
    </source>
</reference>
<organism evidence="1 2">
    <name type="scientific">Canariomyces notabilis</name>
    <dbReference type="NCBI Taxonomy" id="2074819"/>
    <lineage>
        <taxon>Eukaryota</taxon>
        <taxon>Fungi</taxon>
        <taxon>Dikarya</taxon>
        <taxon>Ascomycota</taxon>
        <taxon>Pezizomycotina</taxon>
        <taxon>Sordariomycetes</taxon>
        <taxon>Sordariomycetidae</taxon>
        <taxon>Sordariales</taxon>
        <taxon>Chaetomiaceae</taxon>
        <taxon>Canariomyces</taxon>
    </lineage>
</organism>
<gene>
    <name evidence="1" type="ORF">N656DRAFT_700463</name>
</gene>
<dbReference type="PANTHER" id="PTHR38663">
    <property type="match status" value="1"/>
</dbReference>
<evidence type="ECO:0000313" key="1">
    <source>
        <dbReference type="EMBL" id="KAK4115999.1"/>
    </source>
</evidence>
<dbReference type="SUPFAM" id="SSF51905">
    <property type="entry name" value="FAD/NAD(P)-binding domain"/>
    <property type="match status" value="1"/>
</dbReference>
<comment type="caution">
    <text evidence="1">The sequence shown here is derived from an EMBL/GenBank/DDBJ whole genome shotgun (WGS) entry which is preliminary data.</text>
</comment>
<protein>
    <submittedName>
        <fullName evidence="1">FAD binding domain-containing protein</fullName>
    </submittedName>
</protein>
<dbReference type="AlphaFoldDB" id="A0AAN6TKC2"/>
<dbReference type="EMBL" id="MU853333">
    <property type="protein sequence ID" value="KAK4115999.1"/>
    <property type="molecule type" value="Genomic_DNA"/>
</dbReference>
<keyword evidence="2" id="KW-1185">Reference proteome</keyword>
<evidence type="ECO:0000313" key="2">
    <source>
        <dbReference type="Proteomes" id="UP001302812"/>
    </source>
</evidence>
<proteinExistence type="predicted"/>
<dbReference type="PANTHER" id="PTHR38663:SF1">
    <property type="entry name" value="L-ORNITHINE N(5)-MONOOXYGENASE"/>
    <property type="match status" value="1"/>
</dbReference>
<dbReference type="InterPro" id="IPR036188">
    <property type="entry name" value="FAD/NAD-bd_sf"/>
</dbReference>
<dbReference type="RefSeq" id="XP_064673569.1">
    <property type="nucleotide sequence ID" value="XM_064810870.1"/>
</dbReference>
<reference evidence="1" key="2">
    <citation type="submission" date="2023-05" db="EMBL/GenBank/DDBJ databases">
        <authorList>
            <consortium name="Lawrence Berkeley National Laboratory"/>
            <person name="Steindorff A."/>
            <person name="Hensen N."/>
            <person name="Bonometti L."/>
            <person name="Westerberg I."/>
            <person name="Brannstrom I.O."/>
            <person name="Guillou S."/>
            <person name="Cros-Aarteil S."/>
            <person name="Calhoun S."/>
            <person name="Haridas S."/>
            <person name="Kuo A."/>
            <person name="Mondo S."/>
            <person name="Pangilinan J."/>
            <person name="Riley R."/>
            <person name="Labutti K."/>
            <person name="Andreopoulos B."/>
            <person name="Lipzen A."/>
            <person name="Chen C."/>
            <person name="Yanf M."/>
            <person name="Daum C."/>
            <person name="Ng V."/>
            <person name="Clum A."/>
            <person name="Ohm R."/>
            <person name="Martin F."/>
            <person name="Silar P."/>
            <person name="Natvig D."/>
            <person name="Lalanne C."/>
            <person name="Gautier V."/>
            <person name="Ament-Velasquez S.L."/>
            <person name="Kruys A."/>
            <person name="Hutchinson M.I."/>
            <person name="Powell A.J."/>
            <person name="Barry K."/>
            <person name="Miller A.N."/>
            <person name="Grigoriev I.V."/>
            <person name="Debuchy R."/>
            <person name="Gladieux P."/>
            <person name="Thoren M.H."/>
            <person name="Johannesson H."/>
        </authorList>
    </citation>
    <scope>NUCLEOTIDE SEQUENCE</scope>
    <source>
        <strain evidence="1">CBS 508.74</strain>
    </source>
</reference>
<dbReference type="GeneID" id="89934995"/>
<accession>A0AAN6TKC2</accession>